<dbReference type="GO" id="GO:1901170">
    <property type="term" value="P:naphthalene catabolic process"/>
    <property type="evidence" value="ECO:0007669"/>
    <property type="project" value="InterPro"/>
</dbReference>
<protein>
    <recommendedName>
        <fullName evidence="1">2-hydroxychromene-2-carboxylate isomerase</fullName>
        <ecNumber evidence="1">5.99.1.4</ecNumber>
    </recommendedName>
</protein>
<dbReference type="PIRSF" id="PIRSF006386">
    <property type="entry name" value="HCCAis_GSTk"/>
    <property type="match status" value="1"/>
</dbReference>
<evidence type="ECO:0000256" key="2">
    <source>
        <dbReference type="PIRSR" id="PIRSR006386-1"/>
    </source>
</evidence>
<dbReference type="AlphaFoldDB" id="A0A2N5Y6R0"/>
<evidence type="ECO:0000259" key="3">
    <source>
        <dbReference type="Pfam" id="PF01323"/>
    </source>
</evidence>
<dbReference type="PANTHER" id="PTHR42943">
    <property type="entry name" value="GLUTATHIONE S-TRANSFERASE KAPPA"/>
    <property type="match status" value="1"/>
</dbReference>
<reference evidence="5" key="1">
    <citation type="submission" date="2017-11" db="EMBL/GenBank/DDBJ databases">
        <title>The draft genome sequence of Chromatocurvus sp. F02.</title>
        <authorList>
            <person name="Du Z.-J."/>
            <person name="Chang Y.-Q."/>
        </authorList>
    </citation>
    <scope>NUCLEOTIDE SEQUENCE [LARGE SCALE GENOMIC DNA]</scope>
    <source>
        <strain evidence="5">F02</strain>
    </source>
</reference>
<dbReference type="EMBL" id="PKLZ01000001">
    <property type="protein sequence ID" value="PLW84084.1"/>
    <property type="molecule type" value="Genomic_DNA"/>
</dbReference>
<proteinExistence type="inferred from homology"/>
<comment type="similarity">
    <text evidence="1">Belongs to the GST superfamily. NadH family.</text>
</comment>
<feature type="domain" description="DSBA-like thioredoxin" evidence="3">
    <location>
        <begin position="7"/>
        <end position="203"/>
    </location>
</feature>
<comment type="caution">
    <text evidence="4">The sequence shown here is derived from an EMBL/GenBank/DDBJ whole genome shotgun (WGS) entry which is preliminary data.</text>
</comment>
<keyword evidence="5" id="KW-1185">Reference proteome</keyword>
<keyword evidence="1 4" id="KW-0413">Isomerase</keyword>
<dbReference type="PANTHER" id="PTHR42943:SF2">
    <property type="entry name" value="GLUTATHIONE S-TRANSFERASE KAPPA 1"/>
    <property type="match status" value="1"/>
</dbReference>
<gene>
    <name evidence="4" type="ORF">CWI75_01670</name>
</gene>
<dbReference type="InterPro" id="IPR044087">
    <property type="entry name" value="NahD-like"/>
</dbReference>
<dbReference type="OrthoDB" id="5244108at2"/>
<dbReference type="InterPro" id="IPR036249">
    <property type="entry name" value="Thioredoxin-like_sf"/>
</dbReference>
<evidence type="ECO:0000256" key="1">
    <source>
        <dbReference type="PIRNR" id="PIRNR006386"/>
    </source>
</evidence>
<dbReference type="Gene3D" id="3.40.30.10">
    <property type="entry name" value="Glutaredoxin"/>
    <property type="match status" value="1"/>
</dbReference>
<dbReference type="GO" id="GO:0006749">
    <property type="term" value="P:glutathione metabolic process"/>
    <property type="evidence" value="ECO:0007669"/>
    <property type="project" value="TreeGrafter"/>
</dbReference>
<comment type="catalytic activity">
    <reaction evidence="1">
        <text>2-hydroxychromene-2-carboxylate = (3E)-4-(2-hydroxyphenyl)-2-oxobut-3-enoate</text>
        <dbReference type="Rhea" id="RHEA:27401"/>
        <dbReference type="ChEBI" id="CHEBI:59350"/>
        <dbReference type="ChEBI" id="CHEBI:59353"/>
        <dbReference type="EC" id="5.99.1.4"/>
    </reaction>
</comment>
<organism evidence="4 5">
    <name type="scientific">Kineobactrum sediminis</name>
    <dbReference type="NCBI Taxonomy" id="1905677"/>
    <lineage>
        <taxon>Bacteria</taxon>
        <taxon>Pseudomonadati</taxon>
        <taxon>Pseudomonadota</taxon>
        <taxon>Gammaproteobacteria</taxon>
        <taxon>Cellvibrionales</taxon>
        <taxon>Halieaceae</taxon>
        <taxon>Kineobactrum</taxon>
    </lineage>
</organism>
<sequence length="213" mass="23754">MSITPKLEFFYDCSSPWTYLAFSRIVPLASRLQVPIIWRPILVGGVFNAVNRELYAAREKMFANPRRLAHYQKDLKDWADLCGLRINHPDVFPVNSAYAMRGALYAAEQGKLVAWSKAVFTAYWGDNRDISDPTVLAALATDLGLDATALVAATGDPAFKARLRENTDELVARGGYGSPTLFINDDDLYFGNDRLPVVEHRLQQLLANQGKTS</sequence>
<dbReference type="GO" id="GO:0004364">
    <property type="term" value="F:glutathione transferase activity"/>
    <property type="evidence" value="ECO:0007669"/>
    <property type="project" value="TreeGrafter"/>
</dbReference>
<dbReference type="GO" id="GO:0004602">
    <property type="term" value="F:glutathione peroxidase activity"/>
    <property type="evidence" value="ECO:0007669"/>
    <property type="project" value="TreeGrafter"/>
</dbReference>
<dbReference type="InterPro" id="IPR051924">
    <property type="entry name" value="GST_Kappa/NadH"/>
</dbReference>
<name>A0A2N5Y6R0_9GAMM</name>
<dbReference type="Pfam" id="PF01323">
    <property type="entry name" value="DSBA"/>
    <property type="match status" value="1"/>
</dbReference>
<dbReference type="GO" id="GO:0018845">
    <property type="term" value="F:2-hydroxychromene-2-carboxylate isomerase activity"/>
    <property type="evidence" value="ECO:0007669"/>
    <property type="project" value="UniProtKB-UniRule"/>
</dbReference>
<evidence type="ECO:0000313" key="4">
    <source>
        <dbReference type="EMBL" id="PLW84084.1"/>
    </source>
</evidence>
<dbReference type="RefSeq" id="WP_101519721.1">
    <property type="nucleotide sequence ID" value="NZ_PKLZ01000001.1"/>
</dbReference>
<dbReference type="CDD" id="cd03022">
    <property type="entry name" value="DsbA_HCCA_Iso"/>
    <property type="match status" value="1"/>
</dbReference>
<feature type="active site" description="Nucleophile" evidence="2">
    <location>
        <position position="15"/>
    </location>
</feature>
<dbReference type="Proteomes" id="UP000234845">
    <property type="component" value="Unassembled WGS sequence"/>
</dbReference>
<evidence type="ECO:0000313" key="5">
    <source>
        <dbReference type="Proteomes" id="UP000234845"/>
    </source>
</evidence>
<dbReference type="InterPro" id="IPR001853">
    <property type="entry name" value="DSBA-like_thioredoxin_dom"/>
</dbReference>
<dbReference type="SUPFAM" id="SSF52833">
    <property type="entry name" value="Thioredoxin-like"/>
    <property type="match status" value="1"/>
</dbReference>
<accession>A0A2N5Y6R0</accession>
<dbReference type="EC" id="5.99.1.4" evidence="1"/>
<dbReference type="InterPro" id="IPR014440">
    <property type="entry name" value="HCCAis_GSTk"/>
</dbReference>